<accession>A0ABX8B4L9</accession>
<evidence type="ECO:0000256" key="2">
    <source>
        <dbReference type="ARBA" id="ARBA00022759"/>
    </source>
</evidence>
<protein>
    <submittedName>
        <fullName evidence="4">EcoRV family type II restriction endonuclease</fullName>
    </submittedName>
</protein>
<evidence type="ECO:0000256" key="3">
    <source>
        <dbReference type="ARBA" id="ARBA00022801"/>
    </source>
</evidence>
<reference evidence="4 5" key="1">
    <citation type="submission" date="2021-03" db="EMBL/GenBank/DDBJ databases">
        <title>Genomic and phenotypic characterization of Chloracidobacterium isolates provides evidence for multiple species.</title>
        <authorList>
            <person name="Saini M.K."/>
            <person name="Costas A.M.G."/>
            <person name="Tank M."/>
            <person name="Bryant D.A."/>
        </authorList>
    </citation>
    <scope>NUCLEOTIDE SEQUENCE [LARGE SCALE GENOMIC DNA]</scope>
    <source>
        <strain evidence="4 5">N</strain>
    </source>
</reference>
<sequence length="259" mass="30064">MEKEDFLRLLRDEVEEFKSAVSTQNGDWIVKGFIDIARNVYTISIDTKVISKVIEILLFPRLSSFAERNSLSIRLPEHQNFYPDISFVDSSGCYFALDIKSTYRIDDRYVNGMTLGTFTGYFRDRKSTKNITRPYNSYKGHFVLGVIYTKIDKLYEQRIYSLNELEYIKSVIGNFSFFIHEKYRIASDRPGSGNTRNIGSVTEVDKLVNGSGPFAALGEEVFDDYWTYYLTRDMARAAELTNPPYTDLPSYLEYKKLKK</sequence>
<dbReference type="Proteomes" id="UP000677668">
    <property type="component" value="Chromosome 2"/>
</dbReference>
<keyword evidence="2 4" id="KW-0255">Endonuclease</keyword>
<gene>
    <name evidence="4" type="ORF">J8C05_13545</name>
</gene>
<dbReference type="InterPro" id="IPR015314">
    <property type="entry name" value="Restrct_endonuc_II_EcoRV"/>
</dbReference>
<keyword evidence="5" id="KW-1185">Reference proteome</keyword>
<proteinExistence type="predicted"/>
<name>A0ABX8B4L9_9BACT</name>
<evidence type="ECO:0000313" key="4">
    <source>
        <dbReference type="EMBL" id="QUV95047.1"/>
    </source>
</evidence>
<dbReference type="Pfam" id="PF09233">
    <property type="entry name" value="Endonuc-EcoRV"/>
    <property type="match status" value="1"/>
</dbReference>
<dbReference type="SUPFAM" id="SSF52980">
    <property type="entry name" value="Restriction endonuclease-like"/>
    <property type="match status" value="1"/>
</dbReference>
<dbReference type="CDD" id="cd22323">
    <property type="entry name" value="EcoRV-like"/>
    <property type="match status" value="1"/>
</dbReference>
<dbReference type="RefSeq" id="WP_211423289.1">
    <property type="nucleotide sequence ID" value="NZ_CP072643.1"/>
</dbReference>
<dbReference type="InterPro" id="IPR037057">
    <property type="entry name" value="DNA_rep_MutH/T2_RE_sf"/>
</dbReference>
<organism evidence="4 5">
    <name type="scientific">Chloracidobacterium sp. N</name>
    <dbReference type="NCBI Taxonomy" id="2821540"/>
    <lineage>
        <taxon>Bacteria</taxon>
        <taxon>Pseudomonadati</taxon>
        <taxon>Acidobacteriota</taxon>
        <taxon>Terriglobia</taxon>
        <taxon>Terriglobales</taxon>
        <taxon>Acidobacteriaceae</taxon>
        <taxon>Chloracidobacterium</taxon>
        <taxon>Chloracidobacterium aggregatum</taxon>
    </lineage>
</organism>
<evidence type="ECO:0000313" key="5">
    <source>
        <dbReference type="Proteomes" id="UP000677668"/>
    </source>
</evidence>
<evidence type="ECO:0000256" key="1">
    <source>
        <dbReference type="ARBA" id="ARBA00022722"/>
    </source>
</evidence>
<dbReference type="EMBL" id="CP072643">
    <property type="protein sequence ID" value="QUV95047.1"/>
    <property type="molecule type" value="Genomic_DNA"/>
</dbReference>
<keyword evidence="3" id="KW-0378">Hydrolase</keyword>
<keyword evidence="1" id="KW-0540">Nuclease</keyword>
<dbReference type="Gene3D" id="3.40.600.10">
    <property type="entry name" value="DNA mismatch repair MutH/Restriction endonuclease, type II"/>
    <property type="match status" value="1"/>
</dbReference>
<dbReference type="InterPro" id="IPR011335">
    <property type="entry name" value="Restrct_endonuc-II-like"/>
</dbReference>
<dbReference type="GO" id="GO:0004519">
    <property type="term" value="F:endonuclease activity"/>
    <property type="evidence" value="ECO:0007669"/>
    <property type="project" value="UniProtKB-KW"/>
</dbReference>